<evidence type="ECO:0000259" key="7">
    <source>
        <dbReference type="Pfam" id="PF02770"/>
    </source>
</evidence>
<dbReference type="Gene3D" id="2.40.110.20">
    <property type="match status" value="1"/>
</dbReference>
<organism evidence="9 10">
    <name type="scientific">Marinicauda salina</name>
    <dbReference type="NCBI Taxonomy" id="2135793"/>
    <lineage>
        <taxon>Bacteria</taxon>
        <taxon>Pseudomonadati</taxon>
        <taxon>Pseudomonadota</taxon>
        <taxon>Alphaproteobacteria</taxon>
        <taxon>Maricaulales</taxon>
        <taxon>Maricaulaceae</taxon>
        <taxon>Marinicauda</taxon>
    </lineage>
</organism>
<dbReference type="InterPro" id="IPR041504">
    <property type="entry name" value="AidB_N"/>
</dbReference>
<evidence type="ECO:0000259" key="8">
    <source>
        <dbReference type="Pfam" id="PF18158"/>
    </source>
</evidence>
<dbReference type="Gene3D" id="1.20.140.10">
    <property type="entry name" value="Butyryl-CoA Dehydrogenase, subunit A, domain 3"/>
    <property type="match status" value="1"/>
</dbReference>
<evidence type="ECO:0000256" key="4">
    <source>
        <dbReference type="ARBA" id="ARBA00022827"/>
    </source>
</evidence>
<dbReference type="InterPro" id="IPR009075">
    <property type="entry name" value="AcylCo_DH/oxidase_C"/>
</dbReference>
<keyword evidence="4 5" id="KW-0274">FAD</keyword>
<dbReference type="InterPro" id="IPR009100">
    <property type="entry name" value="AcylCoA_DH/oxidase_NM_dom_sf"/>
</dbReference>
<dbReference type="RefSeq" id="WP_109253732.1">
    <property type="nucleotide sequence ID" value="NZ_QEXV01000006.1"/>
</dbReference>
<dbReference type="InterPro" id="IPR006091">
    <property type="entry name" value="Acyl-CoA_Oxase/DH_mid-dom"/>
</dbReference>
<comment type="caution">
    <text evidence="9">The sequence shown here is derived from an EMBL/GenBank/DDBJ whole genome shotgun (WGS) entry which is preliminary data.</text>
</comment>
<dbReference type="EMBL" id="QEXV01000006">
    <property type="protein sequence ID" value="PWE16578.1"/>
    <property type="molecule type" value="Genomic_DNA"/>
</dbReference>
<evidence type="ECO:0000259" key="6">
    <source>
        <dbReference type="Pfam" id="PF00441"/>
    </source>
</evidence>
<feature type="domain" description="Adaptive response protein AidB N-terminal" evidence="8">
    <location>
        <begin position="17"/>
        <end position="170"/>
    </location>
</feature>
<dbReference type="SUPFAM" id="SSF56645">
    <property type="entry name" value="Acyl-CoA dehydrogenase NM domain-like"/>
    <property type="match status" value="1"/>
</dbReference>
<keyword evidence="3 5" id="KW-0285">Flavoprotein</keyword>
<evidence type="ECO:0000256" key="2">
    <source>
        <dbReference type="ARBA" id="ARBA00009347"/>
    </source>
</evidence>
<dbReference type="InterPro" id="IPR036250">
    <property type="entry name" value="AcylCo_DH-like_C"/>
</dbReference>
<evidence type="ECO:0000313" key="9">
    <source>
        <dbReference type="EMBL" id="PWE16578.1"/>
    </source>
</evidence>
<accession>A0A2U2BRH7</accession>
<dbReference type="OrthoDB" id="9771038at2"/>
<reference evidence="10" key="1">
    <citation type="submission" date="2018-05" db="EMBL/GenBank/DDBJ databases">
        <authorList>
            <person name="Liu B.-T."/>
        </authorList>
    </citation>
    <scope>NUCLEOTIDE SEQUENCE [LARGE SCALE GENOMIC DNA]</scope>
    <source>
        <strain evidence="10">WD6-1</strain>
    </source>
</reference>
<dbReference type="InterPro" id="IPR006089">
    <property type="entry name" value="Acyl-CoA_DH_CS"/>
</dbReference>
<evidence type="ECO:0000256" key="5">
    <source>
        <dbReference type="RuleBase" id="RU362125"/>
    </source>
</evidence>
<feature type="domain" description="Acyl-CoA oxidase/dehydrogenase middle" evidence="7">
    <location>
        <begin position="184"/>
        <end position="283"/>
    </location>
</feature>
<keyword evidence="5" id="KW-0560">Oxidoreductase</keyword>
<evidence type="ECO:0000256" key="1">
    <source>
        <dbReference type="ARBA" id="ARBA00001974"/>
    </source>
</evidence>
<dbReference type="Gene3D" id="6.10.250.600">
    <property type="match status" value="1"/>
</dbReference>
<dbReference type="AlphaFoldDB" id="A0A2U2BRH7"/>
<dbReference type="Proteomes" id="UP000245168">
    <property type="component" value="Unassembled WGS sequence"/>
</dbReference>
<sequence>MTHLNPRAELATHTVFNQSEPMVGLNLFDADAMLRDGAERAGAGPNLQRLSALGARVGSEEATEWGRLANENPPKFKPFDRYGRRIDEVEFHPAYHQLMALGLSNEVSSIAWTAESGGHTAHAVLLMLQGMIDAGTCCPLSMTYAAIPALRHADWTGDWIEGLTAARYDSRFIPHGEKAGLTLGMAMTEKQGGSDVRANETTARALDADGEVELTGHKWFCSAPMSDGFLTLAYEEGGAETGLSCFLVPRWRPDGTRNAIEIQRLKDKLGDRSNASSEIEYKQAWAKRVGEPGRGVRTIIEMVNHTRLDCLAGSAGLIRQVAAMSVWHADRRAAFQRRLIDQPLMRAVLADLALEAEAALALAFRVTESFDRAEADDHERALSRILTPIAKYWICKRAPYLAYEAMEAHGGAGYVEEHPLPRIFRQSPLNAIWEGSGNVIALDTLRALGRDENAREALRAELAGAAGRHPALDERLAGLEKMVASGIGEADARRFAELAAHALAAAALYRAGLEPAAEAYVARKIAECSTMLGAGEAAIDEEALIARARLSS</sequence>
<evidence type="ECO:0000313" key="10">
    <source>
        <dbReference type="Proteomes" id="UP000245168"/>
    </source>
</evidence>
<dbReference type="Pfam" id="PF00441">
    <property type="entry name" value="Acyl-CoA_dh_1"/>
    <property type="match status" value="1"/>
</dbReference>
<keyword evidence="10" id="KW-1185">Reference proteome</keyword>
<dbReference type="Pfam" id="PF18158">
    <property type="entry name" value="AidB_N"/>
    <property type="match status" value="1"/>
</dbReference>
<evidence type="ECO:0000256" key="3">
    <source>
        <dbReference type="ARBA" id="ARBA00022630"/>
    </source>
</evidence>
<proteinExistence type="inferred from homology"/>
<dbReference type="InterPro" id="IPR052904">
    <property type="entry name" value="Acyl-CoA_dehydrogenase-like"/>
</dbReference>
<dbReference type="PROSITE" id="PS00072">
    <property type="entry name" value="ACYL_COA_DH_1"/>
    <property type="match status" value="1"/>
</dbReference>
<dbReference type="PANTHER" id="PTHR42707">
    <property type="entry name" value="ACYL-COA DEHYDROGENASE"/>
    <property type="match status" value="1"/>
</dbReference>
<feature type="domain" description="Acyl-CoA dehydrogenase/oxidase C-terminal" evidence="6">
    <location>
        <begin position="293"/>
        <end position="444"/>
    </location>
</feature>
<dbReference type="Pfam" id="PF02770">
    <property type="entry name" value="Acyl-CoA_dh_M"/>
    <property type="match status" value="1"/>
</dbReference>
<dbReference type="GO" id="GO:0003995">
    <property type="term" value="F:acyl-CoA dehydrogenase activity"/>
    <property type="evidence" value="ECO:0007669"/>
    <property type="project" value="InterPro"/>
</dbReference>
<name>A0A2U2BRH7_9PROT</name>
<gene>
    <name evidence="9" type="ORF">DDZ18_12485</name>
</gene>
<dbReference type="SUPFAM" id="SSF47203">
    <property type="entry name" value="Acyl-CoA dehydrogenase C-terminal domain-like"/>
    <property type="match status" value="1"/>
</dbReference>
<dbReference type="PANTHER" id="PTHR42707:SF3">
    <property type="entry name" value="ACYL-COA DEHYDROGENASE AIDB-RELATED"/>
    <property type="match status" value="1"/>
</dbReference>
<comment type="similarity">
    <text evidence="2 5">Belongs to the acyl-CoA dehydrogenase family.</text>
</comment>
<protein>
    <submittedName>
        <fullName evidence="9">DNA alkylation response protein</fullName>
    </submittedName>
</protein>
<comment type="cofactor">
    <cofactor evidence="1 5">
        <name>FAD</name>
        <dbReference type="ChEBI" id="CHEBI:57692"/>
    </cofactor>
</comment>